<accession>A0A6L5Z485</accession>
<organism evidence="2 3">
    <name type="scientific">Halovulum marinum</name>
    <dbReference type="NCBI Taxonomy" id="2662447"/>
    <lineage>
        <taxon>Bacteria</taxon>
        <taxon>Pseudomonadati</taxon>
        <taxon>Pseudomonadota</taxon>
        <taxon>Alphaproteobacteria</taxon>
        <taxon>Rhodobacterales</taxon>
        <taxon>Paracoccaceae</taxon>
        <taxon>Halovulum</taxon>
    </lineage>
</organism>
<dbReference type="AlphaFoldDB" id="A0A6L5Z485"/>
<comment type="caution">
    <text evidence="2">The sequence shown here is derived from an EMBL/GenBank/DDBJ whole genome shotgun (WGS) entry which is preliminary data.</text>
</comment>
<dbReference type="PANTHER" id="PTHR42928:SF5">
    <property type="entry name" value="BLR1237 PROTEIN"/>
    <property type="match status" value="1"/>
</dbReference>
<name>A0A6L5Z485_9RHOB</name>
<keyword evidence="3" id="KW-1185">Reference proteome</keyword>
<gene>
    <name evidence="2" type="ORF">GE300_14965</name>
</gene>
<dbReference type="InterPro" id="IPR042100">
    <property type="entry name" value="Bug_dom1"/>
</dbReference>
<proteinExistence type="inferred from homology"/>
<dbReference type="SUPFAM" id="SSF53850">
    <property type="entry name" value="Periplasmic binding protein-like II"/>
    <property type="match status" value="1"/>
</dbReference>
<evidence type="ECO:0000256" key="1">
    <source>
        <dbReference type="ARBA" id="ARBA00006987"/>
    </source>
</evidence>
<dbReference type="Proteomes" id="UP000474957">
    <property type="component" value="Unassembled WGS sequence"/>
</dbReference>
<reference evidence="2 3" key="1">
    <citation type="submission" date="2019-10" db="EMBL/GenBank/DDBJ databases">
        <title>Cognatihalovulum marinum gen. nov. sp. nov., a new member of the family Rhodobacteraceae isolated from deep seawater of the Northwest Indian Ocean.</title>
        <authorList>
            <person name="Ruan C."/>
            <person name="Wang J."/>
            <person name="Zheng X."/>
            <person name="Song L."/>
            <person name="Zhu Y."/>
            <person name="Huang Y."/>
            <person name="Lu Z."/>
            <person name="Du W."/>
            <person name="Huang L."/>
            <person name="Dai X."/>
        </authorList>
    </citation>
    <scope>NUCLEOTIDE SEQUENCE [LARGE SCALE GENOMIC DNA]</scope>
    <source>
        <strain evidence="2 3">2CG4</strain>
    </source>
</reference>
<evidence type="ECO:0000313" key="2">
    <source>
        <dbReference type="EMBL" id="MSU90900.1"/>
    </source>
</evidence>
<evidence type="ECO:0000313" key="3">
    <source>
        <dbReference type="Proteomes" id="UP000474957"/>
    </source>
</evidence>
<sequence length="345" mass="37121">MSDNRLELRGNCSPKTIIWEETGMLRKTIYFALLAGGAMLAGSAAHAQDYPSETITIVVAYPPGGFNDTVARLIAEDLSDSLDATVVVDNRPGGGTVVGTDVVAKADPDGYTIGISPFAFAVNPGLFDDLPYDTEADFDHLVVLGDSFNVLGARTDFPAETTADLIKYAREHPGEINYASAGNGSSNHLSAELFNYMAETDMVHIPYGGSAPARTDLIAGRVDVMFDNYTNFAELVANGDIKALGITLQEENELMPGIMPVSNELEGYEVTTWWGVIAPAGIPDDVMAVLNTALNDFLEKDATVEVFAREGARIIGGTPEEAEAYVQRQVDQWRPIAEEVEMTVD</sequence>
<dbReference type="PIRSF" id="PIRSF017082">
    <property type="entry name" value="YflP"/>
    <property type="match status" value="1"/>
</dbReference>
<dbReference type="PANTHER" id="PTHR42928">
    <property type="entry name" value="TRICARBOXYLATE-BINDING PROTEIN"/>
    <property type="match status" value="1"/>
</dbReference>
<comment type="similarity">
    <text evidence="1">Belongs to the UPF0065 (bug) family.</text>
</comment>
<dbReference type="Gene3D" id="3.40.190.10">
    <property type="entry name" value="Periplasmic binding protein-like II"/>
    <property type="match status" value="1"/>
</dbReference>
<protein>
    <submittedName>
        <fullName evidence="2">Tripartite tricarboxylate transporter substrate binding protein</fullName>
    </submittedName>
</protein>
<dbReference type="Gene3D" id="3.40.190.150">
    <property type="entry name" value="Bordetella uptake gene, domain 1"/>
    <property type="match status" value="1"/>
</dbReference>
<dbReference type="CDD" id="cd13578">
    <property type="entry name" value="PBP2_Bug27"/>
    <property type="match status" value="1"/>
</dbReference>
<dbReference type="Pfam" id="PF03401">
    <property type="entry name" value="TctC"/>
    <property type="match status" value="1"/>
</dbReference>
<dbReference type="EMBL" id="WIND01000013">
    <property type="protein sequence ID" value="MSU90900.1"/>
    <property type="molecule type" value="Genomic_DNA"/>
</dbReference>
<dbReference type="InterPro" id="IPR005064">
    <property type="entry name" value="BUG"/>
</dbReference>